<proteinExistence type="predicted"/>
<accession>A0A127VCS6</accession>
<dbReference type="RefSeq" id="WP_068400711.1">
    <property type="nucleotide sequence ID" value="NZ_CP014504.1"/>
</dbReference>
<evidence type="ECO:0008006" key="3">
    <source>
        <dbReference type="Google" id="ProtNLM"/>
    </source>
</evidence>
<dbReference type="AlphaFoldDB" id="A0A127VCS6"/>
<evidence type="ECO:0000313" key="2">
    <source>
        <dbReference type="Proteomes" id="UP000071561"/>
    </source>
</evidence>
<sequence length="76" mass="8441">MEYKVVPFTATLNQQKETISAVAEQLENLIGQFNHQGWEYVRLESVSTYVQPVSGCFGGGTPGHLTAYQMIVFSRG</sequence>
<gene>
    <name evidence="1" type="ORF">AY601_2261</name>
</gene>
<organism evidence="1 2">
    <name type="scientific">Pedobacter cryoconitis</name>
    <dbReference type="NCBI Taxonomy" id="188932"/>
    <lineage>
        <taxon>Bacteria</taxon>
        <taxon>Pseudomonadati</taxon>
        <taxon>Bacteroidota</taxon>
        <taxon>Sphingobacteriia</taxon>
        <taxon>Sphingobacteriales</taxon>
        <taxon>Sphingobacteriaceae</taxon>
        <taxon>Pedobacter</taxon>
    </lineage>
</organism>
<dbReference type="PATRIC" id="fig|188932.3.peg.2367"/>
<dbReference type="Proteomes" id="UP000071561">
    <property type="component" value="Chromosome"/>
</dbReference>
<keyword evidence="2" id="KW-1185">Reference proteome</keyword>
<reference evidence="1 2" key="1">
    <citation type="submission" date="2016-03" db="EMBL/GenBank/DDBJ databases">
        <title>Complete genome sequence of Pedobacter cryoconitis PAMC 27485.</title>
        <authorList>
            <person name="Lee J."/>
            <person name="Kim O.-S."/>
        </authorList>
    </citation>
    <scope>NUCLEOTIDE SEQUENCE [LARGE SCALE GENOMIC DNA]</scope>
    <source>
        <strain evidence="1 2">PAMC 27485</strain>
    </source>
</reference>
<name>A0A127VCS6_9SPHI</name>
<evidence type="ECO:0000313" key="1">
    <source>
        <dbReference type="EMBL" id="AMP99156.1"/>
    </source>
</evidence>
<dbReference type="EMBL" id="CP014504">
    <property type="protein sequence ID" value="AMP99156.1"/>
    <property type="molecule type" value="Genomic_DNA"/>
</dbReference>
<dbReference type="KEGG" id="pcm:AY601_2261"/>
<protein>
    <recommendedName>
        <fullName evidence="3">DUF4177 domain-containing protein</fullName>
    </recommendedName>
</protein>